<dbReference type="EMBL" id="LAZR01001019">
    <property type="protein sequence ID" value="KKN52438.1"/>
    <property type="molecule type" value="Genomic_DNA"/>
</dbReference>
<feature type="domain" description="Ferrous iron transport protein B C-terminal" evidence="1">
    <location>
        <begin position="46"/>
        <end position="76"/>
    </location>
</feature>
<comment type="caution">
    <text evidence="3">The sequence shown here is derived from an EMBL/GenBank/DDBJ whole genome shotgun (WGS) entry which is preliminary data.</text>
</comment>
<dbReference type="InterPro" id="IPR011640">
    <property type="entry name" value="Fe2_transport_prot_B_C"/>
</dbReference>
<protein>
    <recommendedName>
        <fullName evidence="4">Nucleoside transporter/FeoB GTPase Gate domain-containing protein</fullName>
    </recommendedName>
</protein>
<name>A0A0F9UFR6_9ZZZZ</name>
<dbReference type="InterPro" id="IPR050860">
    <property type="entry name" value="FeoB_GTPase"/>
</dbReference>
<evidence type="ECO:0000259" key="1">
    <source>
        <dbReference type="Pfam" id="PF07664"/>
    </source>
</evidence>
<organism evidence="3">
    <name type="scientific">marine sediment metagenome</name>
    <dbReference type="NCBI Taxonomy" id="412755"/>
    <lineage>
        <taxon>unclassified sequences</taxon>
        <taxon>metagenomes</taxon>
        <taxon>ecological metagenomes</taxon>
    </lineage>
</organism>
<evidence type="ECO:0000313" key="3">
    <source>
        <dbReference type="EMBL" id="KKN52438.1"/>
    </source>
</evidence>
<dbReference type="PANTHER" id="PTHR43185:SF1">
    <property type="entry name" value="FE(2+) TRANSPORTER FEOB"/>
    <property type="match status" value="1"/>
</dbReference>
<dbReference type="GO" id="GO:0015093">
    <property type="term" value="F:ferrous iron transmembrane transporter activity"/>
    <property type="evidence" value="ECO:0007669"/>
    <property type="project" value="InterPro"/>
</dbReference>
<evidence type="ECO:0008006" key="4">
    <source>
        <dbReference type="Google" id="ProtNLM"/>
    </source>
</evidence>
<accession>A0A0F9UFR6</accession>
<proteinExistence type="predicted"/>
<evidence type="ECO:0000259" key="2">
    <source>
        <dbReference type="Pfam" id="PF07670"/>
    </source>
</evidence>
<dbReference type="Pfam" id="PF07670">
    <property type="entry name" value="Gate"/>
    <property type="match status" value="1"/>
</dbReference>
<dbReference type="PANTHER" id="PTHR43185">
    <property type="entry name" value="FERROUS IRON TRANSPORT PROTEIN B"/>
    <property type="match status" value="1"/>
</dbReference>
<dbReference type="InterPro" id="IPR011642">
    <property type="entry name" value="Gate_dom"/>
</dbReference>
<sequence>MYRLNAMVLVIPLKLIHIATFNGSLHLKLGITINAEQLGYPAALLFKGQFNNNEPFALELPPYRFPTIRQMVLRDWREVRHFLRCATKFINSGVVLVWILTNMPYGIEKAIAVIWSGWVGQYMAPILSRSGINPELTIALIFGFVAKESVIDTLFVVYGLEDTALCCLPLYTPCLSTIATIRAEAKST</sequence>
<reference evidence="3" key="1">
    <citation type="journal article" date="2015" name="Nature">
        <title>Complex archaea that bridge the gap between prokaryotes and eukaryotes.</title>
        <authorList>
            <person name="Spang A."/>
            <person name="Saw J.H."/>
            <person name="Jorgensen S.L."/>
            <person name="Zaremba-Niedzwiedzka K."/>
            <person name="Martijn J."/>
            <person name="Lind A.E."/>
            <person name="van Eijk R."/>
            <person name="Schleper C."/>
            <person name="Guy L."/>
            <person name="Ettema T.J."/>
        </authorList>
    </citation>
    <scope>NUCLEOTIDE SEQUENCE</scope>
</reference>
<feature type="domain" description="Nucleoside transporter/FeoB GTPase Gate" evidence="2">
    <location>
        <begin position="92"/>
        <end position="186"/>
    </location>
</feature>
<gene>
    <name evidence="3" type="ORF">LCGC14_0612400</name>
</gene>
<dbReference type="GO" id="GO:0005886">
    <property type="term" value="C:plasma membrane"/>
    <property type="evidence" value="ECO:0007669"/>
    <property type="project" value="TreeGrafter"/>
</dbReference>
<dbReference type="AlphaFoldDB" id="A0A0F9UFR6"/>
<dbReference type="Pfam" id="PF07664">
    <property type="entry name" value="FeoB_C"/>
    <property type="match status" value="1"/>
</dbReference>